<dbReference type="GO" id="GO:0000036">
    <property type="term" value="F:acyl carrier activity"/>
    <property type="evidence" value="ECO:0007669"/>
    <property type="project" value="TreeGrafter"/>
</dbReference>
<keyword evidence="11" id="KW-1185">Reference proteome</keyword>
<dbReference type="InterPro" id="IPR029069">
    <property type="entry name" value="HotDog_dom_sf"/>
</dbReference>
<evidence type="ECO:0000313" key="10">
    <source>
        <dbReference type="EMBL" id="RXZ58170.1"/>
    </source>
</evidence>
<dbReference type="PANTHER" id="PTHR31727:SF6">
    <property type="entry name" value="OLEOYL-ACYL CARRIER PROTEIN THIOESTERASE 1, CHLOROPLASTIC"/>
    <property type="match status" value="1"/>
</dbReference>
<proteinExistence type="inferred from homology"/>
<sequence length="244" mass="28410">MSYEKYECEHKLVTSDTDFKQELKPSAILNFFQETAGINSSLLGVGYPDLRPRGLFWVLSKIYVELTEPVYYGDTVQIATWPHEPNKAIFERSFLVCKNNEPRVRALSRWCLLDSVTGRIAPASAINQKTERFIEERAVDFCDWRIPFVEDKIEPSFTLKIAHSEYDLNYHVNNIKYADYVFNCFSIEELTARRVKSFQINYVKQTHEKDVLNFYRDQISKDVFIVEGVKNGEESVISARVCFA</sequence>
<reference evidence="10 11" key="1">
    <citation type="journal article" date="2019" name="Gut">
        <title>Antibiotics-induced monodominance of a novel gut bacterial order.</title>
        <authorList>
            <person name="Hildebrand F."/>
            <person name="Moitinho-Silva L."/>
            <person name="Blasche S."/>
            <person name="Jahn M.T."/>
            <person name="Gossmann T.I."/>
            <person name="Heuerta-Cepas J."/>
            <person name="Hercog R."/>
            <person name="Luetge M."/>
            <person name="Bahram M."/>
            <person name="Pryszlak A."/>
            <person name="Alves R.J."/>
            <person name="Waszak S.M."/>
            <person name="Zhu A."/>
            <person name="Ye L."/>
            <person name="Costea P.I."/>
            <person name="Aalvink S."/>
            <person name="Belzer C."/>
            <person name="Forslund S.K."/>
            <person name="Sunagawa S."/>
            <person name="Hentschel U."/>
            <person name="Merten C."/>
            <person name="Patil K.R."/>
            <person name="Benes V."/>
            <person name="Bork P."/>
        </authorList>
    </citation>
    <scope>NUCLEOTIDE SEQUENCE [LARGE SCALE GENOMIC DNA]</scope>
    <source>
        <strain evidence="10 11">HDS1380</strain>
    </source>
</reference>
<keyword evidence="7" id="KW-0275">Fatty acid biosynthesis</keyword>
<comment type="caution">
    <text evidence="10">The sequence shown here is derived from an EMBL/GenBank/DDBJ whole genome shotgun (WGS) entry which is preliminary data.</text>
</comment>
<evidence type="ECO:0008006" key="12">
    <source>
        <dbReference type="Google" id="ProtNLM"/>
    </source>
</evidence>
<organism evidence="10 11">
    <name type="scientific">Candidatus Borkfalkia ceftriaxoniphila</name>
    <dbReference type="NCBI Taxonomy" id="2508949"/>
    <lineage>
        <taxon>Bacteria</taxon>
        <taxon>Bacillati</taxon>
        <taxon>Bacillota</taxon>
        <taxon>Clostridia</taxon>
        <taxon>Christensenellales</taxon>
        <taxon>Christensenellaceae</taxon>
        <taxon>Candidatus Borkfalkia</taxon>
    </lineage>
</organism>
<protein>
    <recommendedName>
        <fullName evidence="12">Acyl-ACP thioesterase</fullName>
    </recommendedName>
</protein>
<dbReference type="InterPro" id="IPR045023">
    <property type="entry name" value="FATA/B"/>
</dbReference>
<comment type="similarity">
    <text evidence="1">Belongs to the acyl-ACP thioesterase family.</text>
</comment>
<dbReference type="AlphaFoldDB" id="A0A4V1QUP7"/>
<gene>
    <name evidence="10" type="ORF">ESZ91_08915</name>
</gene>
<keyword evidence="4" id="KW-0276">Fatty acid metabolism</keyword>
<dbReference type="Proteomes" id="UP000291269">
    <property type="component" value="Unassembled WGS sequence"/>
</dbReference>
<evidence type="ECO:0000256" key="7">
    <source>
        <dbReference type="ARBA" id="ARBA00023160"/>
    </source>
</evidence>
<evidence type="ECO:0000256" key="6">
    <source>
        <dbReference type="ARBA" id="ARBA00023098"/>
    </source>
</evidence>
<keyword evidence="3" id="KW-0378">Hydrolase</keyword>
<dbReference type="InterPro" id="IPR002864">
    <property type="entry name" value="Acyl-ACP_thioesterase_NHD"/>
</dbReference>
<dbReference type="EMBL" id="SDOZ01000003">
    <property type="protein sequence ID" value="RXZ58170.1"/>
    <property type="molecule type" value="Genomic_DNA"/>
</dbReference>
<name>A0A4V1QUP7_9FIRM</name>
<dbReference type="CDD" id="cd00586">
    <property type="entry name" value="4HBT"/>
    <property type="match status" value="1"/>
</dbReference>
<dbReference type="RefSeq" id="WP_129226404.1">
    <property type="nucleotide sequence ID" value="NZ_SDOZ01000003.1"/>
</dbReference>
<evidence type="ECO:0000256" key="4">
    <source>
        <dbReference type="ARBA" id="ARBA00022832"/>
    </source>
</evidence>
<dbReference type="Pfam" id="PF20791">
    <property type="entry name" value="Acyl-ACP_TE_C"/>
    <property type="match status" value="1"/>
</dbReference>
<feature type="domain" description="Acyl-ACP thioesterase-like C-terminal" evidence="9">
    <location>
        <begin position="159"/>
        <end position="222"/>
    </location>
</feature>
<evidence type="ECO:0000313" key="11">
    <source>
        <dbReference type="Proteomes" id="UP000291269"/>
    </source>
</evidence>
<evidence type="ECO:0000256" key="1">
    <source>
        <dbReference type="ARBA" id="ARBA00006500"/>
    </source>
</evidence>
<evidence type="ECO:0000256" key="5">
    <source>
        <dbReference type="ARBA" id="ARBA00022946"/>
    </source>
</evidence>
<dbReference type="PANTHER" id="PTHR31727">
    <property type="entry name" value="OLEOYL-ACYL CARRIER PROTEIN THIOESTERASE 1, CHLOROPLASTIC"/>
    <property type="match status" value="1"/>
</dbReference>
<dbReference type="Pfam" id="PF01643">
    <property type="entry name" value="Acyl-ACP_TE"/>
    <property type="match status" value="1"/>
</dbReference>
<keyword evidence="5" id="KW-0809">Transit peptide</keyword>
<dbReference type="Gene3D" id="3.10.129.10">
    <property type="entry name" value="Hotdog Thioesterase"/>
    <property type="match status" value="2"/>
</dbReference>
<dbReference type="GO" id="GO:0016297">
    <property type="term" value="F:fatty acyl-[ACP] hydrolase activity"/>
    <property type="evidence" value="ECO:0007669"/>
    <property type="project" value="InterPro"/>
</dbReference>
<keyword evidence="6" id="KW-0443">Lipid metabolism</keyword>
<dbReference type="OrthoDB" id="9801517at2"/>
<dbReference type="SUPFAM" id="SSF54637">
    <property type="entry name" value="Thioesterase/thiol ester dehydrase-isomerase"/>
    <property type="match status" value="2"/>
</dbReference>
<evidence type="ECO:0000259" key="9">
    <source>
        <dbReference type="Pfam" id="PF20791"/>
    </source>
</evidence>
<keyword evidence="2" id="KW-0444">Lipid biosynthesis</keyword>
<evidence type="ECO:0000256" key="3">
    <source>
        <dbReference type="ARBA" id="ARBA00022801"/>
    </source>
</evidence>
<accession>A0A4V1QUP7</accession>
<feature type="domain" description="Acyl-ACP thioesterase N-terminal hotdog" evidence="8">
    <location>
        <begin position="5"/>
        <end position="121"/>
    </location>
</feature>
<evidence type="ECO:0000256" key="2">
    <source>
        <dbReference type="ARBA" id="ARBA00022516"/>
    </source>
</evidence>
<evidence type="ECO:0000259" key="8">
    <source>
        <dbReference type="Pfam" id="PF01643"/>
    </source>
</evidence>
<dbReference type="InterPro" id="IPR049427">
    <property type="entry name" value="Acyl-ACP_TE_C"/>
</dbReference>